<comment type="caution">
    <text evidence="2">The sequence shown here is derived from an EMBL/GenBank/DDBJ whole genome shotgun (WGS) entry which is preliminary data.</text>
</comment>
<feature type="compositionally biased region" description="Polar residues" evidence="1">
    <location>
        <begin position="110"/>
        <end position="120"/>
    </location>
</feature>
<evidence type="ECO:0000256" key="1">
    <source>
        <dbReference type="SAM" id="MobiDB-lite"/>
    </source>
</evidence>
<feature type="compositionally biased region" description="Basic and acidic residues" evidence="1">
    <location>
        <begin position="161"/>
        <end position="174"/>
    </location>
</feature>
<keyword evidence="3" id="KW-1185">Reference proteome</keyword>
<feature type="region of interest" description="Disordered" evidence="1">
    <location>
        <begin position="158"/>
        <end position="199"/>
    </location>
</feature>
<evidence type="ECO:0000313" key="3">
    <source>
        <dbReference type="Proteomes" id="UP000811609"/>
    </source>
</evidence>
<dbReference type="PANTHER" id="PTHR38932">
    <property type="entry name" value="BNAC03G64660D PROTEIN"/>
    <property type="match status" value="1"/>
</dbReference>
<feature type="compositionally biased region" description="Basic and acidic residues" evidence="1">
    <location>
        <begin position="80"/>
        <end position="94"/>
    </location>
</feature>
<gene>
    <name evidence="2" type="ORF">CIPAW_02G106900</name>
</gene>
<reference evidence="2" key="1">
    <citation type="submission" date="2020-12" db="EMBL/GenBank/DDBJ databases">
        <title>WGS assembly of Carya illinoinensis cv. Pawnee.</title>
        <authorList>
            <person name="Platts A."/>
            <person name="Shu S."/>
            <person name="Wright S."/>
            <person name="Barry K."/>
            <person name="Edger P."/>
            <person name="Pires J.C."/>
            <person name="Schmutz J."/>
        </authorList>
    </citation>
    <scope>NUCLEOTIDE SEQUENCE</scope>
    <source>
        <tissue evidence="2">Leaf</tissue>
    </source>
</reference>
<dbReference type="EMBL" id="CM031810">
    <property type="protein sequence ID" value="KAG6664625.1"/>
    <property type="molecule type" value="Genomic_DNA"/>
</dbReference>
<organism evidence="2 3">
    <name type="scientific">Carya illinoinensis</name>
    <name type="common">Pecan</name>
    <dbReference type="NCBI Taxonomy" id="32201"/>
    <lineage>
        <taxon>Eukaryota</taxon>
        <taxon>Viridiplantae</taxon>
        <taxon>Streptophyta</taxon>
        <taxon>Embryophyta</taxon>
        <taxon>Tracheophyta</taxon>
        <taxon>Spermatophyta</taxon>
        <taxon>Magnoliopsida</taxon>
        <taxon>eudicotyledons</taxon>
        <taxon>Gunneridae</taxon>
        <taxon>Pentapetalae</taxon>
        <taxon>rosids</taxon>
        <taxon>fabids</taxon>
        <taxon>Fagales</taxon>
        <taxon>Juglandaceae</taxon>
        <taxon>Carya</taxon>
    </lineage>
</organism>
<feature type="region of interest" description="Disordered" evidence="1">
    <location>
        <begin position="73"/>
        <end position="136"/>
    </location>
</feature>
<name>A0A8T1RDB7_CARIL</name>
<evidence type="ECO:0000313" key="2">
    <source>
        <dbReference type="EMBL" id="KAG6664625.1"/>
    </source>
</evidence>
<proteinExistence type="predicted"/>
<dbReference type="AlphaFoldDB" id="A0A8T1RDB7"/>
<protein>
    <submittedName>
        <fullName evidence="2">Uncharacterized protein</fullName>
    </submittedName>
</protein>
<dbReference type="Proteomes" id="UP000811609">
    <property type="component" value="Chromosome 2"/>
</dbReference>
<accession>A0A8T1RDB7</accession>
<dbReference type="PANTHER" id="PTHR38932:SF1">
    <property type="entry name" value="DUF4005 DOMAIN-CONTAINING PROTEIN"/>
    <property type="match status" value="1"/>
</dbReference>
<sequence>MGSSLFVFFFFGDLEVYPKVKVKVKEQNDQDDPKGSSLFPLNDDSCFPVEHEDLSPLCVAKIPISYVPNAPMPTISEPEGVGKNDKKIDKDDNINNRASSILRPRAILSSPDNDVTIGNKNRSKKVKQPSPLKNPNLVQSRHVHCKAISSGITERPFNTRISKDADDGKSDLRGKKGSALSVPSQKKYLRTVKPSSMGT</sequence>